<feature type="region of interest" description="Disordered" evidence="5">
    <location>
        <begin position="1"/>
        <end position="22"/>
    </location>
</feature>
<evidence type="ECO:0000256" key="4">
    <source>
        <dbReference type="PROSITE-ProRule" id="PRU00325"/>
    </source>
</evidence>
<dbReference type="GO" id="GO:0031462">
    <property type="term" value="C:Cul2-RING ubiquitin ligase complex"/>
    <property type="evidence" value="ECO:0007669"/>
    <property type="project" value="TreeGrafter"/>
</dbReference>
<evidence type="ECO:0000313" key="8">
    <source>
        <dbReference type="Proteomes" id="UP001283361"/>
    </source>
</evidence>
<dbReference type="EMBL" id="JAWDGP010003066">
    <property type="protein sequence ID" value="KAK3777559.1"/>
    <property type="molecule type" value="Genomic_DNA"/>
</dbReference>
<comment type="caution">
    <text evidence="7">The sequence shown here is derived from an EMBL/GenBank/DDBJ whole genome shotgun (WGS) entry which is preliminary data.</text>
</comment>
<keyword evidence="2 4" id="KW-0863">Zinc-finger</keyword>
<keyword evidence="3" id="KW-0862">Zinc</keyword>
<proteinExistence type="predicted"/>
<dbReference type="PROSITE" id="PS50966">
    <property type="entry name" value="ZF_SWIM"/>
    <property type="match status" value="1"/>
</dbReference>
<dbReference type="InterPro" id="IPR007527">
    <property type="entry name" value="Znf_SWIM"/>
</dbReference>
<evidence type="ECO:0000256" key="3">
    <source>
        <dbReference type="ARBA" id="ARBA00022833"/>
    </source>
</evidence>
<evidence type="ECO:0000256" key="2">
    <source>
        <dbReference type="ARBA" id="ARBA00022771"/>
    </source>
</evidence>
<protein>
    <recommendedName>
        <fullName evidence="6">SWIM-type domain-containing protein</fullName>
    </recommendedName>
</protein>
<dbReference type="PANTHER" id="PTHR22619">
    <property type="entry name" value="ZINC FINGER SWIM DOMAIN CONTAINING PROTEIN 4, 5, 6"/>
    <property type="match status" value="1"/>
</dbReference>
<evidence type="ECO:0000313" key="7">
    <source>
        <dbReference type="EMBL" id="KAK3777559.1"/>
    </source>
</evidence>
<dbReference type="Pfam" id="PF21055">
    <property type="entry name" value="ZSWIM4-8_C"/>
    <property type="match status" value="1"/>
</dbReference>
<dbReference type="InterPro" id="IPR048370">
    <property type="entry name" value="ZSWIM4-8_C"/>
</dbReference>
<feature type="domain" description="SWIM-type" evidence="6">
    <location>
        <begin position="141"/>
        <end position="178"/>
    </location>
</feature>
<gene>
    <name evidence="7" type="ORF">RRG08_021679</name>
</gene>
<name>A0AAE0ZXU8_9GAST</name>
<dbReference type="GO" id="GO:0008270">
    <property type="term" value="F:zinc ion binding"/>
    <property type="evidence" value="ECO:0007669"/>
    <property type="project" value="UniProtKB-KW"/>
</dbReference>
<accession>A0AAE0ZXU8</accession>
<dbReference type="Proteomes" id="UP001283361">
    <property type="component" value="Unassembled WGS sequence"/>
</dbReference>
<reference evidence="7" key="1">
    <citation type="journal article" date="2023" name="G3 (Bethesda)">
        <title>A reference genome for the long-term kleptoplast-retaining sea slug Elysia crispata morphotype clarki.</title>
        <authorList>
            <person name="Eastman K.E."/>
            <person name="Pendleton A.L."/>
            <person name="Shaikh M.A."/>
            <person name="Suttiyut T."/>
            <person name="Ogas R."/>
            <person name="Tomko P."/>
            <person name="Gavelis G."/>
            <person name="Widhalm J.R."/>
            <person name="Wisecaver J.H."/>
        </authorList>
    </citation>
    <scope>NUCLEOTIDE SEQUENCE</scope>
    <source>
        <strain evidence="7">ECLA1</strain>
    </source>
</reference>
<keyword evidence="1" id="KW-0479">Metal-binding</keyword>
<feature type="compositionally biased region" description="Basic residues" evidence="5">
    <location>
        <begin position="1"/>
        <end position="14"/>
    </location>
</feature>
<dbReference type="AlphaFoldDB" id="A0AAE0ZXU8"/>
<dbReference type="PANTHER" id="PTHR22619:SF0">
    <property type="entry name" value="ZINC FINGER SWIM DOMAIN-CONTAINING PROTEIN 6-LIKE PROTEIN"/>
    <property type="match status" value="1"/>
</dbReference>
<sequence>MAAVKRHCPSRSHHFRGENGSCGPTRKHVRHVDSLVDISARVVAENVPFQRIEQQYDRIPEPVQNKIVFWSFPRNERDIYMYSSYANSTKEHSENQKLPFHQGVRLLDNGAVDNVLQIGFHLSGSVTEPSNPLLTQPEKIFKVSINFDRCKITSVQCGCGNKDIFWCQHVVALSLYRIRKPKAVQLRVPISETLLQMSREQLQKFAQYLITEHHSDVLPTAQKIADQILQAESEINQLPGAPDPTAGASVDDDNWWALDEDQVREQVRTFLSQGGYTGPSTQLHSMFAKVREMLRVRDSNGARMLTLMTEQFLADPRLSVWRSQGTPLTDKCSQFWDELGALWVSVVLNPHSSNQDRVQWQALLGQWVTNPVCPLEDGEANLLTDISGRTSLRLRGSSGTSSSQSNQPRTVLHNALEASNLTWSDPHLKKIVASDMYWSTNRTPSENFDHQGLPLWKEYVPTACARVDALRSHGYVREALRLSVAIVRTMKAAVVTNRENWISENGSKLIGSSCTCSLHTCGNRETSYTTVGWIGHPLDPIGVLFDTLCEACLVADDVSQEYFSRYLSNDSTSESRRRFQHVNIPGAAEHNQTYLTLAYDVALIGLGQQRIMPSGIHPQEKACKQEERLLARLNTIELDSTLFHVLQRETLLLLEGGIWSGLGIGIHPESYPMHMFAHFLFMKLISRDEDLAYQVGLRAMRLPILENLDDSSIEDGLNNANVLTRFPRWFILSHVESQQCLLASTLLEAAKNDVHRLQSVLDCAQRHIHSSSQLFRLAQDTFKIATPSDGPKCIPALKAAFELGLQVMRMTLMTLNWRRRDMVRWIVTCATEVGVDALLSIMTSWYQYFAPVEASSTVAMTVMSPATMMQLSATYSQQEELAQCARTLALQCAKRDPQNCALCALNLCEKDSLAFETAYQIVVDAATHIINSSQLFTIARYMEHRGHPSRAFRLALLGMKGLHIAYNQDSHPAVSDIHWACALAHSLGRAELASMVPMLVKNIQCAPVLADILRRCTITAPGMGSASGGSGCLDSKHRGSRSLKLLSYDRAPLKQLMDQTILAYVHTTHSKLSHISPRHYADFIDFLTKARETFLLSHNGHIQFAQLIENMKLVYKGKKKLMFLIKERFGL</sequence>
<evidence type="ECO:0000256" key="1">
    <source>
        <dbReference type="ARBA" id="ARBA00022723"/>
    </source>
</evidence>
<evidence type="ECO:0000256" key="5">
    <source>
        <dbReference type="SAM" id="MobiDB-lite"/>
    </source>
</evidence>
<keyword evidence="8" id="KW-1185">Reference proteome</keyword>
<evidence type="ECO:0000259" key="6">
    <source>
        <dbReference type="PROSITE" id="PS50966"/>
    </source>
</evidence>
<organism evidence="7 8">
    <name type="scientific">Elysia crispata</name>
    <name type="common">lettuce slug</name>
    <dbReference type="NCBI Taxonomy" id="231223"/>
    <lineage>
        <taxon>Eukaryota</taxon>
        <taxon>Metazoa</taxon>
        <taxon>Spiralia</taxon>
        <taxon>Lophotrochozoa</taxon>
        <taxon>Mollusca</taxon>
        <taxon>Gastropoda</taxon>
        <taxon>Heterobranchia</taxon>
        <taxon>Euthyneura</taxon>
        <taxon>Panpulmonata</taxon>
        <taxon>Sacoglossa</taxon>
        <taxon>Placobranchoidea</taxon>
        <taxon>Plakobranchidae</taxon>
        <taxon>Elysia</taxon>
    </lineage>
</organism>